<protein>
    <submittedName>
        <fullName evidence="2">Uncharacterized protein</fullName>
    </submittedName>
</protein>
<dbReference type="KEGG" id="ker:91100318"/>
<evidence type="ECO:0000313" key="2">
    <source>
        <dbReference type="EMBL" id="WWD03462.1"/>
    </source>
</evidence>
<keyword evidence="1" id="KW-0472">Membrane</keyword>
<accession>A0AAX4KAH6</accession>
<gene>
    <name evidence="2" type="ORF">V865_001514</name>
</gene>
<dbReference type="EMBL" id="CP144089">
    <property type="protein sequence ID" value="WWD03462.1"/>
    <property type="molecule type" value="Genomic_DNA"/>
</dbReference>
<proteinExistence type="predicted"/>
<dbReference type="GeneID" id="91100318"/>
<dbReference type="RefSeq" id="XP_066081429.1">
    <property type="nucleotide sequence ID" value="XM_066225332.1"/>
</dbReference>
<sequence length="99" mass="11376">MSDRSTTTSTTPIDDSSSSKTYIIVAIIAFLILAIITLLIFYVHKPKYVGRGIFGINPRCKHCKETLDDDEKTHRPGKFLCMKSRVWYQKYCIREIESA</sequence>
<dbReference type="AlphaFoldDB" id="A0AAX4KAH6"/>
<keyword evidence="3" id="KW-1185">Reference proteome</keyword>
<evidence type="ECO:0000256" key="1">
    <source>
        <dbReference type="SAM" id="Phobius"/>
    </source>
</evidence>
<dbReference type="Proteomes" id="UP001358614">
    <property type="component" value="Chromosome 1"/>
</dbReference>
<organism evidence="2 3">
    <name type="scientific">Kwoniella europaea PYCC6329</name>
    <dbReference type="NCBI Taxonomy" id="1423913"/>
    <lineage>
        <taxon>Eukaryota</taxon>
        <taxon>Fungi</taxon>
        <taxon>Dikarya</taxon>
        <taxon>Basidiomycota</taxon>
        <taxon>Agaricomycotina</taxon>
        <taxon>Tremellomycetes</taxon>
        <taxon>Tremellales</taxon>
        <taxon>Cryptococcaceae</taxon>
        <taxon>Kwoniella</taxon>
    </lineage>
</organism>
<evidence type="ECO:0000313" key="3">
    <source>
        <dbReference type="Proteomes" id="UP001358614"/>
    </source>
</evidence>
<name>A0AAX4KAH6_9TREE</name>
<keyword evidence="1" id="KW-0812">Transmembrane</keyword>
<feature type="transmembrane region" description="Helical" evidence="1">
    <location>
        <begin position="22"/>
        <end position="43"/>
    </location>
</feature>
<keyword evidence="1" id="KW-1133">Transmembrane helix</keyword>
<reference evidence="2 3" key="1">
    <citation type="submission" date="2024-01" db="EMBL/GenBank/DDBJ databases">
        <title>Comparative genomics of Cryptococcus and Kwoniella reveals pathogenesis evolution and contrasting modes of karyotype evolution via chromosome fusion or intercentromeric recombination.</title>
        <authorList>
            <person name="Coelho M.A."/>
            <person name="David-Palma M."/>
            <person name="Shea T."/>
            <person name="Bowers K."/>
            <person name="McGinley-Smith S."/>
            <person name="Mohammad A.W."/>
            <person name="Gnirke A."/>
            <person name="Yurkov A.M."/>
            <person name="Nowrousian M."/>
            <person name="Sun S."/>
            <person name="Cuomo C.A."/>
            <person name="Heitman J."/>
        </authorList>
    </citation>
    <scope>NUCLEOTIDE SEQUENCE [LARGE SCALE GENOMIC DNA]</scope>
    <source>
        <strain evidence="2 3">PYCC6329</strain>
    </source>
</reference>